<reference evidence="2" key="2">
    <citation type="journal article" date="2022" name="Microbiol. Resour. Announc.">
        <title>Metagenome Sequencing to Explore Phylogenomics of Terrestrial Cyanobacteria.</title>
        <authorList>
            <person name="Ward R.D."/>
            <person name="Stajich J.E."/>
            <person name="Johansen J.R."/>
            <person name="Huntemann M."/>
            <person name="Clum A."/>
            <person name="Foster B."/>
            <person name="Foster B."/>
            <person name="Roux S."/>
            <person name="Palaniappan K."/>
            <person name="Varghese N."/>
            <person name="Mukherjee S."/>
            <person name="Reddy T.B.K."/>
            <person name="Daum C."/>
            <person name="Copeland A."/>
            <person name="Chen I.A."/>
            <person name="Ivanova N.N."/>
            <person name="Kyrpides N.C."/>
            <person name="Shapiro N."/>
            <person name="Eloe-Fadrosh E.A."/>
            <person name="Pietrasiak N."/>
        </authorList>
    </citation>
    <scope>NUCLEOTIDE SEQUENCE</scope>
    <source>
        <strain evidence="2">UHER 2000/2452</strain>
    </source>
</reference>
<evidence type="ECO:0000313" key="2">
    <source>
        <dbReference type="EMBL" id="MBW4661271.1"/>
    </source>
</evidence>
<feature type="transmembrane region" description="Helical" evidence="1">
    <location>
        <begin position="6"/>
        <end position="27"/>
    </location>
</feature>
<dbReference type="AlphaFoldDB" id="A0A951QEP1"/>
<name>A0A951QEP1_9CYAN</name>
<protein>
    <submittedName>
        <fullName evidence="2">Uncharacterized protein</fullName>
    </submittedName>
</protein>
<evidence type="ECO:0000313" key="3">
    <source>
        <dbReference type="Proteomes" id="UP000757435"/>
    </source>
</evidence>
<reference evidence="2" key="1">
    <citation type="submission" date="2021-05" db="EMBL/GenBank/DDBJ databases">
        <authorList>
            <person name="Pietrasiak N."/>
            <person name="Ward R."/>
            <person name="Stajich J.E."/>
            <person name="Kurbessoian T."/>
        </authorList>
    </citation>
    <scope>NUCLEOTIDE SEQUENCE</scope>
    <source>
        <strain evidence="2">UHER 2000/2452</strain>
    </source>
</reference>
<proteinExistence type="predicted"/>
<comment type="caution">
    <text evidence="2">The sequence shown here is derived from an EMBL/GenBank/DDBJ whole genome shotgun (WGS) entry which is preliminary data.</text>
</comment>
<accession>A0A951QEP1</accession>
<keyword evidence="1" id="KW-0472">Membrane</keyword>
<sequence>MTPSLIHTFASISAASISAAMTVASLLRKFLVGREAPHQKFPHPNRLGDRSLPVRNSTTLGRVSSMLLIF</sequence>
<keyword evidence="1" id="KW-1133">Transmembrane helix</keyword>
<dbReference type="Proteomes" id="UP000757435">
    <property type="component" value="Unassembled WGS sequence"/>
</dbReference>
<evidence type="ECO:0000256" key="1">
    <source>
        <dbReference type="SAM" id="Phobius"/>
    </source>
</evidence>
<gene>
    <name evidence="2" type="ORF">KME15_21565</name>
</gene>
<organism evidence="2 3">
    <name type="scientific">Drouetiella hepatica Uher 2000/2452</name>
    <dbReference type="NCBI Taxonomy" id="904376"/>
    <lineage>
        <taxon>Bacteria</taxon>
        <taxon>Bacillati</taxon>
        <taxon>Cyanobacteriota</taxon>
        <taxon>Cyanophyceae</taxon>
        <taxon>Oculatellales</taxon>
        <taxon>Oculatellaceae</taxon>
        <taxon>Drouetiella</taxon>
    </lineage>
</organism>
<keyword evidence="1" id="KW-0812">Transmembrane</keyword>
<dbReference type="EMBL" id="JAHHHD010000033">
    <property type="protein sequence ID" value="MBW4661271.1"/>
    <property type="molecule type" value="Genomic_DNA"/>
</dbReference>